<reference evidence="9 10" key="1">
    <citation type="journal article" date="2017" name="Gigascience">
        <title>Draft genome of the honey bee ectoparasitic mite, Tropilaelaps mercedesae, is shaped by the parasitic life history.</title>
        <authorList>
            <person name="Dong X."/>
            <person name="Armstrong S.D."/>
            <person name="Xia D."/>
            <person name="Makepeace B.L."/>
            <person name="Darby A.C."/>
            <person name="Kadowaki T."/>
        </authorList>
    </citation>
    <scope>NUCLEOTIDE SEQUENCE [LARGE SCALE GENOMIC DNA]</scope>
    <source>
        <strain evidence="9">Wuxi-XJTLU</strain>
    </source>
</reference>
<organism evidence="9 10">
    <name type="scientific">Tropilaelaps mercedesae</name>
    <dbReference type="NCBI Taxonomy" id="418985"/>
    <lineage>
        <taxon>Eukaryota</taxon>
        <taxon>Metazoa</taxon>
        <taxon>Ecdysozoa</taxon>
        <taxon>Arthropoda</taxon>
        <taxon>Chelicerata</taxon>
        <taxon>Arachnida</taxon>
        <taxon>Acari</taxon>
        <taxon>Parasitiformes</taxon>
        <taxon>Mesostigmata</taxon>
        <taxon>Gamasina</taxon>
        <taxon>Dermanyssoidea</taxon>
        <taxon>Laelapidae</taxon>
        <taxon>Tropilaelaps</taxon>
    </lineage>
</organism>
<keyword evidence="3 6" id="KW-0812">Transmembrane</keyword>
<dbReference type="Proteomes" id="UP000192247">
    <property type="component" value="Unassembled WGS sequence"/>
</dbReference>
<dbReference type="OrthoDB" id="10041611at2759"/>
<dbReference type="GO" id="GO:0031594">
    <property type="term" value="C:neuromuscular junction"/>
    <property type="evidence" value="ECO:0007669"/>
    <property type="project" value="TreeGrafter"/>
</dbReference>
<feature type="transmembrane region" description="Helical" evidence="6">
    <location>
        <begin position="145"/>
        <end position="165"/>
    </location>
</feature>
<dbReference type="InterPro" id="IPR016579">
    <property type="entry name" value="Synaptogyrin"/>
</dbReference>
<keyword evidence="5 6" id="KW-0472">Membrane</keyword>
<evidence type="ECO:0000256" key="4">
    <source>
        <dbReference type="ARBA" id="ARBA00022989"/>
    </source>
</evidence>
<feature type="transmembrane region" description="Helical" evidence="6">
    <location>
        <begin position="70"/>
        <end position="89"/>
    </location>
</feature>
<evidence type="ECO:0000256" key="2">
    <source>
        <dbReference type="ARBA" id="ARBA00010252"/>
    </source>
</evidence>
<evidence type="ECO:0000259" key="8">
    <source>
        <dbReference type="PROSITE" id="PS51225"/>
    </source>
</evidence>
<dbReference type="PROSITE" id="PS51225">
    <property type="entry name" value="MARVEL"/>
    <property type="match status" value="1"/>
</dbReference>
<dbReference type="AlphaFoldDB" id="A0A1V9XUU6"/>
<name>A0A1V9XUU6_9ACAR</name>
<sequence length="233" mass="25104">MNGGAYGAGKAASGQGFDGIGFLMRPHVMLRSLCWLFSVIVFACISTEGWTSDGRCQYDGDDSACTLGNAVGVVGFLAASVLLVCDALFDSFSSIKIRRRVVVADMAFCAAWAVMSFVGFCHLSNSWRRARMPYDGYGLNNVRAAIAFCFFAIPAWAGCSYLAYLRYKQGLDASQFMSTYDAAEQPAPDTMAYGQAMGHDGAISDYAQAPFSQTDNNMGQQQAATNPFQAPSY</sequence>
<feature type="transmembrane region" description="Helical" evidence="6">
    <location>
        <begin position="101"/>
        <end position="125"/>
    </location>
</feature>
<keyword evidence="4 6" id="KW-1133">Transmembrane helix</keyword>
<dbReference type="InterPro" id="IPR008253">
    <property type="entry name" value="Marvel"/>
</dbReference>
<comment type="caution">
    <text evidence="9">The sequence shown here is derived from an EMBL/GenBank/DDBJ whole genome shotgun (WGS) entry which is preliminary data.</text>
</comment>
<feature type="transmembrane region" description="Helical" evidence="6">
    <location>
        <begin position="33"/>
        <end position="50"/>
    </location>
</feature>
<accession>A0A1V9XUU6</accession>
<dbReference type="PIRSF" id="PIRSF011282">
    <property type="entry name" value="Synaptogyrin"/>
    <property type="match status" value="1"/>
</dbReference>
<evidence type="ECO:0000256" key="3">
    <source>
        <dbReference type="ARBA" id="ARBA00022692"/>
    </source>
</evidence>
<feature type="domain" description="MARVEL" evidence="8">
    <location>
        <begin position="22"/>
        <end position="168"/>
    </location>
</feature>
<evidence type="ECO:0000256" key="6">
    <source>
        <dbReference type="PIRNR" id="PIRNR011282"/>
    </source>
</evidence>
<dbReference type="InParanoid" id="A0A1V9XUU6"/>
<evidence type="ECO:0000256" key="7">
    <source>
        <dbReference type="SAM" id="MobiDB-lite"/>
    </source>
</evidence>
<dbReference type="STRING" id="418985.A0A1V9XUU6"/>
<gene>
    <name evidence="9" type="ORF">BIW11_07263</name>
</gene>
<evidence type="ECO:0000256" key="1">
    <source>
        <dbReference type="ARBA" id="ARBA00004141"/>
    </source>
</evidence>
<dbReference type="Pfam" id="PF01284">
    <property type="entry name" value="MARVEL"/>
    <property type="match status" value="1"/>
</dbReference>
<comment type="similarity">
    <text evidence="2 6">Belongs to the synaptogyrin family.</text>
</comment>
<protein>
    <recommendedName>
        <fullName evidence="6">Synaptogyrin</fullName>
    </recommendedName>
</protein>
<keyword evidence="10" id="KW-1185">Reference proteome</keyword>
<evidence type="ECO:0000313" key="10">
    <source>
        <dbReference type="Proteomes" id="UP000192247"/>
    </source>
</evidence>
<comment type="subcellular location">
    <subcellularLocation>
        <location evidence="1 6">Membrane</location>
        <topology evidence="1 6">Multi-pass membrane protein</topology>
    </subcellularLocation>
</comment>
<evidence type="ECO:0000256" key="5">
    <source>
        <dbReference type="ARBA" id="ARBA00023136"/>
    </source>
</evidence>
<proteinExistence type="inferred from homology"/>
<evidence type="ECO:0000313" key="9">
    <source>
        <dbReference type="EMBL" id="OQR77203.1"/>
    </source>
</evidence>
<dbReference type="EMBL" id="MNPL01003837">
    <property type="protein sequence ID" value="OQR77203.1"/>
    <property type="molecule type" value="Genomic_DNA"/>
</dbReference>
<feature type="region of interest" description="Disordered" evidence="7">
    <location>
        <begin position="214"/>
        <end position="233"/>
    </location>
</feature>
<dbReference type="FunCoup" id="A0A1V9XUU6">
    <property type="interactions" value="52"/>
</dbReference>
<dbReference type="PANTHER" id="PTHR10838:SF20">
    <property type="entry name" value="SYNAPTOGYRIN"/>
    <property type="match status" value="1"/>
</dbReference>
<dbReference type="PANTHER" id="PTHR10838">
    <property type="entry name" value="SYNAPTOGYRIN"/>
    <property type="match status" value="1"/>
</dbReference>
<dbReference type="GO" id="GO:0030672">
    <property type="term" value="C:synaptic vesicle membrane"/>
    <property type="evidence" value="ECO:0007669"/>
    <property type="project" value="TreeGrafter"/>
</dbReference>